<name>A0A2T0LSV2_9PSEU</name>
<feature type="region of interest" description="Disordered" evidence="1">
    <location>
        <begin position="378"/>
        <end position="410"/>
    </location>
</feature>
<proteinExistence type="predicted"/>
<dbReference type="Pfam" id="PF13481">
    <property type="entry name" value="AAA_25"/>
    <property type="match status" value="1"/>
</dbReference>
<evidence type="ECO:0000256" key="1">
    <source>
        <dbReference type="SAM" id="MobiDB-lite"/>
    </source>
</evidence>
<dbReference type="Gene3D" id="3.40.50.300">
    <property type="entry name" value="P-loop containing nucleotide triphosphate hydrolases"/>
    <property type="match status" value="1"/>
</dbReference>
<reference evidence="2 3" key="1">
    <citation type="submission" date="2018-03" db="EMBL/GenBank/DDBJ databases">
        <title>Genomic Encyclopedia of Type Strains, Phase III (KMG-III): the genomes of soil and plant-associated and newly described type strains.</title>
        <authorList>
            <person name="Whitman W."/>
        </authorList>
    </citation>
    <scope>NUCLEOTIDE SEQUENCE [LARGE SCALE GENOMIC DNA]</scope>
    <source>
        <strain evidence="2 3">CGMCC 4.7125</strain>
    </source>
</reference>
<organism evidence="2 3">
    <name type="scientific">Prauserella shujinwangii</name>
    <dbReference type="NCBI Taxonomy" id="1453103"/>
    <lineage>
        <taxon>Bacteria</taxon>
        <taxon>Bacillati</taxon>
        <taxon>Actinomycetota</taxon>
        <taxon>Actinomycetes</taxon>
        <taxon>Pseudonocardiales</taxon>
        <taxon>Pseudonocardiaceae</taxon>
        <taxon>Prauserella</taxon>
    </lineage>
</organism>
<gene>
    <name evidence="2" type="ORF">B0I33_107327</name>
</gene>
<dbReference type="Proteomes" id="UP000238362">
    <property type="component" value="Unassembled WGS sequence"/>
</dbReference>
<comment type="caution">
    <text evidence="2">The sequence shown here is derived from an EMBL/GenBank/DDBJ whole genome shotgun (WGS) entry which is preliminary data.</text>
</comment>
<evidence type="ECO:0000313" key="2">
    <source>
        <dbReference type="EMBL" id="PRX46749.1"/>
    </source>
</evidence>
<keyword evidence="3" id="KW-1185">Reference proteome</keyword>
<protein>
    <submittedName>
        <fullName evidence="2">AAA domain-containing protein</fullName>
    </submittedName>
</protein>
<dbReference type="InterPro" id="IPR027417">
    <property type="entry name" value="P-loop_NTPase"/>
</dbReference>
<dbReference type="AlphaFoldDB" id="A0A2T0LSV2"/>
<evidence type="ECO:0000313" key="3">
    <source>
        <dbReference type="Proteomes" id="UP000238362"/>
    </source>
</evidence>
<dbReference type="SUPFAM" id="SSF52540">
    <property type="entry name" value="P-loop containing nucleoside triphosphate hydrolases"/>
    <property type="match status" value="1"/>
</dbReference>
<accession>A0A2T0LSV2</accession>
<sequence length="410" mass="45504">MYSMTEDELTPAEQMNRELDHLEKVDPELQEFAKLRGIDASNLQQKVRDEEVRQAVRDYLKTITFRPPEPLGGTLGTFLAKPLPPVQYLIEGLHGDGHNTVITAKFKVGKSTMLFNLIKSLCDGVPFLGKFNVTQPVGRIVYLNYEMEERDVQRDLAKLGIENTDGMVAPVNLRGVRLPLTDDRAQEWLIEQLKGVPGGVHTLMLDTYTKALSQCGIDENDNSGVGQFLDAIDYVKNQAQVANLFMTAHMGRADHEEGEERTRGATRLNDWQDVGWIYTRRNGGPAFLAASGRRGINQEACEIQWNPETLELKATGQTRDSLNERSRRTDLREKILDAFDDDIVRLSKNQINQRVQGRKAAINSEIDTLVKAGILKGHGRDGGGPYSRSAGHSGPGTTPSAGGVDPPFPL</sequence>
<dbReference type="EMBL" id="PVNH01000007">
    <property type="protein sequence ID" value="PRX46749.1"/>
    <property type="molecule type" value="Genomic_DNA"/>
</dbReference>